<dbReference type="AlphaFoldDB" id="A0A8S3ZPE7"/>
<dbReference type="InterPro" id="IPR011990">
    <property type="entry name" value="TPR-like_helical_dom_sf"/>
</dbReference>
<dbReference type="InterPro" id="IPR036871">
    <property type="entry name" value="PX_dom_sf"/>
</dbReference>
<keyword evidence="3" id="KW-0967">Endosome</keyword>
<dbReference type="Proteomes" id="UP000678393">
    <property type="component" value="Unassembled WGS sequence"/>
</dbReference>
<dbReference type="OrthoDB" id="5975050at2759"/>
<accession>A0A8S3ZPE7</accession>
<dbReference type="InterPro" id="IPR001683">
    <property type="entry name" value="PX_dom"/>
</dbReference>
<dbReference type="GO" id="GO:1901981">
    <property type="term" value="F:phosphatidylinositol phosphate binding"/>
    <property type="evidence" value="ECO:0007669"/>
    <property type="project" value="TreeGrafter"/>
</dbReference>
<dbReference type="SMART" id="SM00312">
    <property type="entry name" value="PX"/>
    <property type="match status" value="1"/>
</dbReference>
<evidence type="ECO:0000256" key="4">
    <source>
        <dbReference type="ARBA" id="ARBA00022927"/>
    </source>
</evidence>
<feature type="domain" description="PX" evidence="8">
    <location>
        <begin position="79"/>
        <end position="197"/>
    </location>
</feature>
<comment type="subcellular location">
    <subcellularLocation>
        <location evidence="1">Early endosome membrane</location>
        <topology evidence="1">Peripheral membrane protein</topology>
        <orientation evidence="1">Cytoplasmic side</orientation>
    </subcellularLocation>
</comment>
<keyword evidence="10" id="KW-1185">Reference proteome</keyword>
<evidence type="ECO:0000256" key="5">
    <source>
        <dbReference type="ARBA" id="ARBA00023121"/>
    </source>
</evidence>
<organism evidence="9 10">
    <name type="scientific">Candidula unifasciata</name>
    <dbReference type="NCBI Taxonomy" id="100452"/>
    <lineage>
        <taxon>Eukaryota</taxon>
        <taxon>Metazoa</taxon>
        <taxon>Spiralia</taxon>
        <taxon>Lophotrochozoa</taxon>
        <taxon>Mollusca</taxon>
        <taxon>Gastropoda</taxon>
        <taxon>Heterobranchia</taxon>
        <taxon>Euthyneura</taxon>
        <taxon>Panpulmonata</taxon>
        <taxon>Eupulmonata</taxon>
        <taxon>Stylommatophora</taxon>
        <taxon>Helicina</taxon>
        <taxon>Helicoidea</taxon>
        <taxon>Geomitridae</taxon>
        <taxon>Candidula</taxon>
    </lineage>
</organism>
<dbReference type="EMBL" id="CAJHNH020004622">
    <property type="protein sequence ID" value="CAG5131403.1"/>
    <property type="molecule type" value="Genomic_DNA"/>
</dbReference>
<keyword evidence="6" id="KW-0472">Membrane</keyword>
<evidence type="ECO:0000256" key="1">
    <source>
        <dbReference type="ARBA" id="ARBA00004469"/>
    </source>
</evidence>
<gene>
    <name evidence="9" type="ORF">CUNI_LOCUS16961</name>
</gene>
<proteinExistence type="predicted"/>
<dbReference type="GO" id="GO:0015031">
    <property type="term" value="P:protein transport"/>
    <property type="evidence" value="ECO:0007669"/>
    <property type="project" value="UniProtKB-KW"/>
</dbReference>
<dbReference type="PROSITE" id="PS50195">
    <property type="entry name" value="PX"/>
    <property type="match status" value="1"/>
</dbReference>
<feature type="compositionally biased region" description="Polar residues" evidence="7">
    <location>
        <begin position="18"/>
        <end position="30"/>
    </location>
</feature>
<keyword evidence="5" id="KW-0446">Lipid-binding</keyword>
<keyword evidence="2" id="KW-0813">Transport</keyword>
<feature type="region of interest" description="Disordered" evidence="7">
    <location>
        <begin position="1"/>
        <end position="38"/>
    </location>
</feature>
<dbReference type="Gene3D" id="3.30.1520.10">
    <property type="entry name" value="Phox-like domain"/>
    <property type="match status" value="1"/>
</dbReference>
<evidence type="ECO:0000256" key="6">
    <source>
        <dbReference type="ARBA" id="ARBA00023136"/>
    </source>
</evidence>
<sequence length="341" mass="38509">MNTILSKLRGNSVKSEEQAGQSAQNVQEESTLAEEQDSITGDISGMLTIYDESMKSPTDSAKDFPSYEVPCDGGYTTSNNVTFEVISAEVIRDGRSGHVNYTILINPHKEVPRSSQSVVIRRYSDFEHLHHQLRKKFPSLISRISFPRKVLTGNFTSETIAKRSVAFEQYLAHLFSFFEIRYSSEFMEFFVRDEFTIAVSFFLSKEFSNAASHFENTLPVLEKLYGDSHPHVFHCLCGLVVSYMSIDKLPTAHSCAEMALRCSGSADAELVTALILTTIRLCWSLGKDKQDLEKKLQTMSARGVSVHSVKDLHELLQGTFYLRSQNVTQRKDLLPENKYVT</sequence>
<reference evidence="9" key="1">
    <citation type="submission" date="2021-04" db="EMBL/GenBank/DDBJ databases">
        <authorList>
            <consortium name="Molecular Ecology Group"/>
        </authorList>
    </citation>
    <scope>NUCLEOTIDE SEQUENCE</scope>
</reference>
<evidence type="ECO:0000256" key="3">
    <source>
        <dbReference type="ARBA" id="ARBA00022753"/>
    </source>
</evidence>
<name>A0A8S3ZPE7_9EUPU</name>
<dbReference type="InterPro" id="IPR039937">
    <property type="entry name" value="SNX20/SNX21"/>
</dbReference>
<dbReference type="PANTHER" id="PTHR20939:SF11">
    <property type="entry name" value="LD12265P"/>
    <property type="match status" value="1"/>
</dbReference>
<dbReference type="Gene3D" id="1.25.40.10">
    <property type="entry name" value="Tetratricopeptide repeat domain"/>
    <property type="match status" value="1"/>
</dbReference>
<dbReference type="GO" id="GO:0031901">
    <property type="term" value="C:early endosome membrane"/>
    <property type="evidence" value="ECO:0007669"/>
    <property type="project" value="UniProtKB-SubCell"/>
</dbReference>
<evidence type="ECO:0000313" key="10">
    <source>
        <dbReference type="Proteomes" id="UP000678393"/>
    </source>
</evidence>
<evidence type="ECO:0000256" key="7">
    <source>
        <dbReference type="SAM" id="MobiDB-lite"/>
    </source>
</evidence>
<comment type="caution">
    <text evidence="9">The sequence shown here is derived from an EMBL/GenBank/DDBJ whole genome shotgun (WGS) entry which is preliminary data.</text>
</comment>
<protein>
    <recommendedName>
        <fullName evidence="8">PX domain-containing protein</fullName>
    </recommendedName>
</protein>
<evidence type="ECO:0000256" key="2">
    <source>
        <dbReference type="ARBA" id="ARBA00022448"/>
    </source>
</evidence>
<evidence type="ECO:0000259" key="8">
    <source>
        <dbReference type="PROSITE" id="PS50195"/>
    </source>
</evidence>
<dbReference type="SUPFAM" id="SSF64268">
    <property type="entry name" value="PX domain"/>
    <property type="match status" value="1"/>
</dbReference>
<dbReference type="Pfam" id="PF00787">
    <property type="entry name" value="PX"/>
    <property type="match status" value="1"/>
</dbReference>
<dbReference type="PANTHER" id="PTHR20939">
    <property type="entry name" value="SORTING NEXIN 20, 21"/>
    <property type="match status" value="1"/>
</dbReference>
<keyword evidence="4" id="KW-0653">Protein transport</keyword>
<evidence type="ECO:0000313" key="9">
    <source>
        <dbReference type="EMBL" id="CAG5131403.1"/>
    </source>
</evidence>